<reference evidence="1 2" key="1">
    <citation type="submission" date="2018-09" db="EMBL/GenBank/DDBJ databases">
        <authorList>
            <person name="Wang F."/>
        </authorList>
    </citation>
    <scope>NUCLEOTIDE SEQUENCE [LARGE SCALE GENOMIC DNA]</scope>
    <source>
        <strain evidence="1 2">PLHSC7-2</strain>
    </source>
</reference>
<evidence type="ECO:0000313" key="1">
    <source>
        <dbReference type="EMBL" id="RJG35085.1"/>
    </source>
</evidence>
<keyword evidence="2" id="KW-1185">Reference proteome</keyword>
<dbReference type="Proteomes" id="UP000283255">
    <property type="component" value="Unassembled WGS sequence"/>
</dbReference>
<sequence length="65" mass="7086">MSYLENSSFVLNLRPTITSPAAMFGAPFFLVMTTTQTAATSTVNLGCSIKQNNWQADSLITETDH</sequence>
<name>A0A418Y8Y5_9GAMM</name>
<protein>
    <submittedName>
        <fullName evidence="1">Uncharacterized protein</fullName>
    </submittedName>
</protein>
<dbReference type="AlphaFoldDB" id="A0A418Y8Y5"/>
<accession>A0A418Y8Y5</accession>
<comment type="caution">
    <text evidence="1">The sequence shown here is derived from an EMBL/GenBank/DDBJ whole genome shotgun (WGS) entry which is preliminary data.</text>
</comment>
<evidence type="ECO:0000313" key="2">
    <source>
        <dbReference type="Proteomes" id="UP000283255"/>
    </source>
</evidence>
<gene>
    <name evidence="1" type="ORF">D1Z90_20985</name>
</gene>
<dbReference type="RefSeq" id="WP_119912680.1">
    <property type="nucleotide sequence ID" value="NZ_QZCH01000152.1"/>
</dbReference>
<proteinExistence type="predicted"/>
<reference evidence="1 2" key="2">
    <citation type="submission" date="2019-01" db="EMBL/GenBank/DDBJ databases">
        <title>Motilimonas pumilus sp. nov., isolated from the gut of sea cucumber (Apostichopus japonicus).</title>
        <authorList>
            <person name="Wang F.-Q."/>
            <person name="Ren L.-H."/>
            <person name="Lin Y.-W."/>
            <person name="Sun G.-H."/>
            <person name="Du Z.-J."/>
            <person name="Zhao J.-X."/>
            <person name="Liu X.-J."/>
            <person name="Liu L.-J."/>
        </authorList>
    </citation>
    <scope>NUCLEOTIDE SEQUENCE [LARGE SCALE GENOMIC DNA]</scope>
    <source>
        <strain evidence="1 2">PLHSC7-2</strain>
    </source>
</reference>
<dbReference type="EMBL" id="QZCH01000152">
    <property type="protein sequence ID" value="RJG35085.1"/>
    <property type="molecule type" value="Genomic_DNA"/>
</dbReference>
<organism evidence="1 2">
    <name type="scientific">Motilimonas pumila</name>
    <dbReference type="NCBI Taxonomy" id="2303987"/>
    <lineage>
        <taxon>Bacteria</taxon>
        <taxon>Pseudomonadati</taxon>
        <taxon>Pseudomonadota</taxon>
        <taxon>Gammaproteobacteria</taxon>
        <taxon>Alteromonadales</taxon>
        <taxon>Alteromonadales genera incertae sedis</taxon>
        <taxon>Motilimonas</taxon>
    </lineage>
</organism>